<dbReference type="GO" id="GO:1902387">
    <property type="term" value="F:ceramide 1-phosphate binding"/>
    <property type="evidence" value="ECO:0007669"/>
    <property type="project" value="TreeGrafter"/>
</dbReference>
<dbReference type="SUPFAM" id="SSF110004">
    <property type="entry name" value="Glycolipid transfer protein, GLTP"/>
    <property type="match status" value="1"/>
</dbReference>
<dbReference type="AlphaFoldDB" id="A0A9P5JX17"/>
<evidence type="ECO:0000259" key="2">
    <source>
        <dbReference type="Pfam" id="PF08718"/>
    </source>
</evidence>
<dbReference type="Gene3D" id="1.10.3520.10">
    <property type="entry name" value="Glycolipid transfer protein"/>
    <property type="match status" value="1"/>
</dbReference>
<dbReference type="InterPro" id="IPR014830">
    <property type="entry name" value="Glycolipid_transfer_prot_dom"/>
</dbReference>
<protein>
    <submittedName>
        <fullName evidence="3">Glycolipid transfer protein</fullName>
    </submittedName>
</protein>
<dbReference type="FunFam" id="1.10.3520.10:FF:000001">
    <property type="entry name" value="Pleckstrin domain-containing family A member 8"/>
    <property type="match status" value="1"/>
</dbReference>
<dbReference type="EMBL" id="WHVB01000033">
    <property type="protein sequence ID" value="KAF8468087.1"/>
    <property type="molecule type" value="Genomic_DNA"/>
</dbReference>
<dbReference type="PANTHER" id="PTHR10219">
    <property type="entry name" value="GLYCOLIPID TRANSFER PROTEIN-RELATED"/>
    <property type="match status" value="1"/>
</dbReference>
<evidence type="ECO:0000313" key="3">
    <source>
        <dbReference type="EMBL" id="KAF8468087.1"/>
    </source>
</evidence>
<keyword evidence="1" id="KW-0813">Transport</keyword>
<accession>A0A9P5JX17</accession>
<reference evidence="3" key="2">
    <citation type="journal article" date="2020" name="Nat. Commun.">
        <title>Large-scale genome sequencing of mycorrhizal fungi provides insights into the early evolution of symbiotic traits.</title>
        <authorList>
            <person name="Miyauchi S."/>
            <person name="Kiss E."/>
            <person name="Kuo A."/>
            <person name="Drula E."/>
            <person name="Kohler A."/>
            <person name="Sanchez-Garcia M."/>
            <person name="Morin E."/>
            <person name="Andreopoulos B."/>
            <person name="Barry K.W."/>
            <person name="Bonito G."/>
            <person name="Buee M."/>
            <person name="Carver A."/>
            <person name="Chen C."/>
            <person name="Cichocki N."/>
            <person name="Clum A."/>
            <person name="Culley D."/>
            <person name="Crous P.W."/>
            <person name="Fauchery L."/>
            <person name="Girlanda M."/>
            <person name="Hayes R.D."/>
            <person name="Keri Z."/>
            <person name="LaButti K."/>
            <person name="Lipzen A."/>
            <person name="Lombard V."/>
            <person name="Magnuson J."/>
            <person name="Maillard F."/>
            <person name="Murat C."/>
            <person name="Nolan M."/>
            <person name="Ohm R.A."/>
            <person name="Pangilinan J."/>
            <person name="Pereira M.F."/>
            <person name="Perotto S."/>
            <person name="Peter M."/>
            <person name="Pfister S."/>
            <person name="Riley R."/>
            <person name="Sitrit Y."/>
            <person name="Stielow J.B."/>
            <person name="Szollosi G."/>
            <person name="Zifcakova L."/>
            <person name="Stursova M."/>
            <person name="Spatafora J.W."/>
            <person name="Tedersoo L."/>
            <person name="Vaario L.M."/>
            <person name="Yamada A."/>
            <person name="Yan M."/>
            <person name="Wang P."/>
            <person name="Xu J."/>
            <person name="Bruns T."/>
            <person name="Baldrian P."/>
            <person name="Vilgalys R."/>
            <person name="Dunand C."/>
            <person name="Henrissat B."/>
            <person name="Grigoriev I.V."/>
            <person name="Hibbett D."/>
            <person name="Nagy L.G."/>
            <person name="Martin F.M."/>
        </authorList>
    </citation>
    <scope>NUCLEOTIDE SEQUENCE</scope>
    <source>
        <strain evidence="3">Prilba</strain>
    </source>
</reference>
<evidence type="ECO:0000256" key="1">
    <source>
        <dbReference type="ARBA" id="ARBA00022448"/>
    </source>
</evidence>
<keyword evidence="4" id="KW-1185">Reference proteome</keyword>
<sequence>MAPQFETVKSFAHVPITSDGVETFSFLEAADGLMDLFDLLGGPVFAFVQTDLRNNITGVRARYNAHKSVSETLENLVQAEAREGGMQGTACLVRLTRGLFFTCRALQHAQEDHEAELRVCFKRAYDVVLRHHHSFVIRSVVSVAIHAVPRRDDFFTRIAEGGSVEQLNIELAKWLAALDSLIVRLSGFLSEGNYGLLPKRVPSSTFSSRGIMKPFTVSKTPSSR</sequence>
<dbReference type="Pfam" id="PF08718">
    <property type="entry name" value="GLTP"/>
    <property type="match status" value="1"/>
</dbReference>
<proteinExistence type="predicted"/>
<evidence type="ECO:0000313" key="4">
    <source>
        <dbReference type="Proteomes" id="UP000759537"/>
    </source>
</evidence>
<name>A0A9P5JX17_9AGAM</name>
<gene>
    <name evidence="3" type="ORF">DFH94DRAFT_795931</name>
</gene>
<comment type="caution">
    <text evidence="3">The sequence shown here is derived from an EMBL/GenBank/DDBJ whole genome shotgun (WGS) entry which is preliminary data.</text>
</comment>
<reference evidence="3" key="1">
    <citation type="submission" date="2019-10" db="EMBL/GenBank/DDBJ databases">
        <authorList>
            <consortium name="DOE Joint Genome Institute"/>
            <person name="Kuo A."/>
            <person name="Miyauchi S."/>
            <person name="Kiss E."/>
            <person name="Drula E."/>
            <person name="Kohler A."/>
            <person name="Sanchez-Garcia M."/>
            <person name="Andreopoulos B."/>
            <person name="Barry K.W."/>
            <person name="Bonito G."/>
            <person name="Buee M."/>
            <person name="Carver A."/>
            <person name="Chen C."/>
            <person name="Cichocki N."/>
            <person name="Clum A."/>
            <person name="Culley D."/>
            <person name="Crous P.W."/>
            <person name="Fauchery L."/>
            <person name="Girlanda M."/>
            <person name="Hayes R."/>
            <person name="Keri Z."/>
            <person name="LaButti K."/>
            <person name="Lipzen A."/>
            <person name="Lombard V."/>
            <person name="Magnuson J."/>
            <person name="Maillard F."/>
            <person name="Morin E."/>
            <person name="Murat C."/>
            <person name="Nolan M."/>
            <person name="Ohm R."/>
            <person name="Pangilinan J."/>
            <person name="Pereira M."/>
            <person name="Perotto S."/>
            <person name="Peter M."/>
            <person name="Riley R."/>
            <person name="Sitrit Y."/>
            <person name="Stielow B."/>
            <person name="Szollosi G."/>
            <person name="Zifcakova L."/>
            <person name="Stursova M."/>
            <person name="Spatafora J.W."/>
            <person name="Tedersoo L."/>
            <person name="Vaario L.-M."/>
            <person name="Yamada A."/>
            <person name="Yan M."/>
            <person name="Wang P."/>
            <person name="Xu J."/>
            <person name="Bruns T."/>
            <person name="Baldrian P."/>
            <person name="Vilgalys R."/>
            <person name="Henrissat B."/>
            <person name="Grigoriev I.V."/>
            <person name="Hibbett D."/>
            <person name="Nagy L.G."/>
            <person name="Martin F.M."/>
        </authorList>
    </citation>
    <scope>NUCLEOTIDE SEQUENCE</scope>
    <source>
        <strain evidence="3">Prilba</strain>
    </source>
</reference>
<dbReference type="GO" id="GO:1902388">
    <property type="term" value="F:ceramide 1-phosphate transfer activity"/>
    <property type="evidence" value="ECO:0007669"/>
    <property type="project" value="TreeGrafter"/>
</dbReference>
<organism evidence="3 4">
    <name type="scientific">Russula ochroleuca</name>
    <dbReference type="NCBI Taxonomy" id="152965"/>
    <lineage>
        <taxon>Eukaryota</taxon>
        <taxon>Fungi</taxon>
        <taxon>Dikarya</taxon>
        <taxon>Basidiomycota</taxon>
        <taxon>Agaricomycotina</taxon>
        <taxon>Agaricomycetes</taxon>
        <taxon>Russulales</taxon>
        <taxon>Russulaceae</taxon>
        <taxon>Russula</taxon>
    </lineage>
</organism>
<dbReference type="GO" id="GO:0005829">
    <property type="term" value="C:cytosol"/>
    <property type="evidence" value="ECO:0007669"/>
    <property type="project" value="TreeGrafter"/>
</dbReference>
<feature type="domain" description="Glycolipid transfer protein" evidence="2">
    <location>
        <begin position="21"/>
        <end position="159"/>
    </location>
</feature>
<dbReference type="OrthoDB" id="205255at2759"/>
<dbReference type="PANTHER" id="PTHR10219:SF25">
    <property type="entry name" value="PLECKSTRIN HOMOLOGY DOMAIN-CONTAINING FAMILY A MEMBER 8"/>
    <property type="match status" value="1"/>
</dbReference>
<dbReference type="Proteomes" id="UP000759537">
    <property type="component" value="Unassembled WGS sequence"/>
</dbReference>
<dbReference type="GO" id="GO:0016020">
    <property type="term" value="C:membrane"/>
    <property type="evidence" value="ECO:0007669"/>
    <property type="project" value="TreeGrafter"/>
</dbReference>
<dbReference type="InterPro" id="IPR036497">
    <property type="entry name" value="GLTP_sf"/>
</dbReference>